<keyword evidence="9" id="KW-0735">Signal-anchor</keyword>
<keyword evidence="11" id="KW-0406">Ion transport</keyword>
<dbReference type="PANTHER" id="PTHR42643">
    <property type="entry name" value="IONOTROPIC RECEPTOR 20A-RELATED"/>
    <property type="match status" value="1"/>
</dbReference>
<sequence length="940" mass="108283">MSYKEIWFGDALFDEAATIIHHFAFYENPTFFKYPNVASGFAISITLLRKLSERWTDNKLLSSNFNIDSGYELARVVWNDGNGPMLQHENSLCSRSFDEKPVSQLCISFPSPIPTCFHKDRVPIVQQTWGRHIPIIKFFSDTEDKSIPTIDLGVPNSETGHCMKTIAILKYVLEDIKNNNSIKWIVVADDDTILGVNNLERLLSCYDSSEKICLGERYGYELRDPGGYNYITGGGGMVFSRPLLIELVKRCSCPSLNTPDDMYLGICMARMNVAVTHSPAFHQARPQDYSPRFLETYRPVSFHKHYMIDPVNVYKQWFESSDITNINKLNETKIKVHNELISSDIKEMVDDDTFGLLLQEIMIKTLQPYKCVMIFTDDMYSDLFDMPWFKRFGNVISFIIIKVNEYDDLYAPEPEVQESLLIAKQGGCQLYIFLISNGLQMRRLLRFCDRYRALSTLAKFVLLFDHRLFDKELLYLWKRIINVVFIKKHEGRSTTNPEHNFAWFEITTVPFPAPVGNILIPRRLDIWAKSKFRKGFDLFKDKTLDLQNQTLNVVVFSHIPGVQKINTSHTLRAVYSKTELNETSSFAGTEIEILQTISKWMNFNVEVYEPPNIERELWGRPLIGGIYTGVIGEVVSTRADIALGDLYYTPYLLNLMDLTVPYNTECLTFITPEALTDNSWKTLILPFSPIMWAGVLVSLLITIISFYYLAHFHVNTSQQVANDIDSQTPFQKSKKVITLSLHPALEKMDANTKYILMKEKYQVIRREGEPIGLYQFSEPVNSALYTFSMLLLVSLPKLPTGWSLRVLTGWYWLYCLLVVTAYRASMTAILARPSLKVKIDTVDELVESRLTYGGWGEINKEFFKKSTDPSLEIISKNFITVNDSEDAVDRVAEASFAFYENTYFLKEALVKRQQRYQNMFSSSDNLTTNSILRAFDHRRS</sequence>
<evidence type="ECO:0000256" key="9">
    <source>
        <dbReference type="ARBA" id="ARBA00022968"/>
    </source>
</evidence>
<feature type="transmembrane region" description="Helical" evidence="17">
    <location>
        <begin position="690"/>
        <end position="710"/>
    </location>
</feature>
<keyword evidence="22" id="KW-1185">Reference proteome</keyword>
<dbReference type="Pfam" id="PF10613">
    <property type="entry name" value="Lig_chan-Glu_bd"/>
    <property type="match status" value="1"/>
</dbReference>
<feature type="domain" description="Fringe-like glycosyltransferase" evidence="19">
    <location>
        <begin position="117"/>
        <end position="316"/>
    </location>
</feature>
<dbReference type="GO" id="GO:0050906">
    <property type="term" value="P:detection of stimulus involved in sensory perception"/>
    <property type="evidence" value="ECO:0007669"/>
    <property type="project" value="UniProtKB-ARBA"/>
</dbReference>
<dbReference type="InterPro" id="IPR052192">
    <property type="entry name" value="Insect_Ionotropic_Sensory_Rcpt"/>
</dbReference>
<dbReference type="Proteomes" id="UP001153709">
    <property type="component" value="Chromosome 3"/>
</dbReference>
<keyword evidence="8 17" id="KW-0812">Transmembrane</keyword>
<dbReference type="GO" id="GO:0005886">
    <property type="term" value="C:plasma membrane"/>
    <property type="evidence" value="ECO:0007669"/>
    <property type="project" value="UniProtKB-SubCell"/>
</dbReference>
<evidence type="ECO:0000256" key="7">
    <source>
        <dbReference type="ARBA" id="ARBA00022679"/>
    </source>
</evidence>
<evidence type="ECO:0000256" key="4">
    <source>
        <dbReference type="ARBA" id="ARBA00022448"/>
    </source>
</evidence>
<evidence type="ECO:0000256" key="16">
    <source>
        <dbReference type="ARBA" id="ARBA00023303"/>
    </source>
</evidence>
<evidence type="ECO:0000256" key="15">
    <source>
        <dbReference type="ARBA" id="ARBA00023286"/>
    </source>
</evidence>
<evidence type="ECO:0000256" key="10">
    <source>
        <dbReference type="ARBA" id="ARBA00022989"/>
    </source>
</evidence>
<dbReference type="Gene3D" id="1.10.287.70">
    <property type="match status" value="1"/>
</dbReference>
<evidence type="ECO:0000313" key="22">
    <source>
        <dbReference type="Proteomes" id="UP001153709"/>
    </source>
</evidence>
<keyword evidence="16" id="KW-0407">Ion channel</keyword>
<dbReference type="InterPro" id="IPR003378">
    <property type="entry name" value="Fringe-like_glycosylTrfase"/>
</dbReference>
<dbReference type="InterPro" id="IPR019594">
    <property type="entry name" value="Glu/Gly-bd"/>
</dbReference>
<dbReference type="GO" id="GO:0015276">
    <property type="term" value="F:ligand-gated monoatomic ion channel activity"/>
    <property type="evidence" value="ECO:0007669"/>
    <property type="project" value="InterPro"/>
</dbReference>
<evidence type="ECO:0000256" key="11">
    <source>
        <dbReference type="ARBA" id="ARBA00023065"/>
    </source>
</evidence>
<dbReference type="EMBL" id="OU898278">
    <property type="protein sequence ID" value="CAG9831914.1"/>
    <property type="molecule type" value="Genomic_DNA"/>
</dbReference>
<feature type="domain" description="Ionotropic glutamate receptor C-terminal" evidence="18">
    <location>
        <begin position="779"/>
        <end position="876"/>
    </location>
</feature>
<evidence type="ECO:0000259" key="19">
    <source>
        <dbReference type="Pfam" id="PF02434"/>
    </source>
</evidence>
<proteinExistence type="inferred from homology"/>
<evidence type="ECO:0000256" key="13">
    <source>
        <dbReference type="ARBA" id="ARBA00023170"/>
    </source>
</evidence>
<keyword evidence="12 17" id="KW-0472">Membrane</keyword>
<accession>A0A9N9XDN4</accession>
<keyword evidence="14" id="KW-0325">Glycoprotein</keyword>
<dbReference type="Gene3D" id="3.40.190.10">
    <property type="entry name" value="Periplasmic binding protein-like II"/>
    <property type="match status" value="1"/>
</dbReference>
<evidence type="ECO:0000256" key="6">
    <source>
        <dbReference type="ARBA" id="ARBA00022676"/>
    </source>
</evidence>
<comment type="subcellular location">
    <subcellularLocation>
        <location evidence="2">Cell membrane</location>
        <topology evidence="2">Multi-pass membrane protein</topology>
    </subcellularLocation>
    <subcellularLocation>
        <location evidence="1">Membrane</location>
        <topology evidence="1">Single-pass type II membrane protein</topology>
    </subcellularLocation>
</comment>
<keyword evidence="13" id="KW-0675">Receptor</keyword>
<evidence type="ECO:0000256" key="5">
    <source>
        <dbReference type="ARBA" id="ARBA00022475"/>
    </source>
</evidence>
<dbReference type="Gene3D" id="3.90.550.50">
    <property type="match status" value="1"/>
</dbReference>
<dbReference type="GO" id="GO:0016757">
    <property type="term" value="F:glycosyltransferase activity"/>
    <property type="evidence" value="ECO:0007669"/>
    <property type="project" value="UniProtKB-KW"/>
</dbReference>
<feature type="transmembrane region" description="Helical" evidence="17">
    <location>
        <begin position="811"/>
        <end position="831"/>
    </location>
</feature>
<evidence type="ECO:0000256" key="3">
    <source>
        <dbReference type="ARBA" id="ARBA00008685"/>
    </source>
</evidence>
<evidence type="ECO:0000256" key="14">
    <source>
        <dbReference type="ARBA" id="ARBA00023180"/>
    </source>
</evidence>
<reference evidence="21" key="1">
    <citation type="submission" date="2022-01" db="EMBL/GenBank/DDBJ databases">
        <authorList>
            <person name="King R."/>
        </authorList>
    </citation>
    <scope>NUCLEOTIDE SEQUENCE</scope>
</reference>
<comment type="similarity">
    <text evidence="3">Belongs to the glutamate-gated ion channel (TC 1.A.10.1) family.</text>
</comment>
<keyword evidence="4" id="KW-0813">Transport</keyword>
<keyword evidence="6" id="KW-0328">Glycosyltransferase</keyword>
<dbReference type="AlphaFoldDB" id="A0A9N9XDN4"/>
<dbReference type="InterPro" id="IPR029044">
    <property type="entry name" value="Nucleotide-diphossugar_trans"/>
</dbReference>
<keyword evidence="7" id="KW-0808">Transferase</keyword>
<dbReference type="OrthoDB" id="5984008at2759"/>
<dbReference type="FunFam" id="3.90.550.50:FF:000008">
    <property type="entry name" value="Beta-1,3-glucosyltransferase"/>
    <property type="match status" value="1"/>
</dbReference>
<protein>
    <submittedName>
        <fullName evidence="21">Uncharacterized protein</fullName>
    </submittedName>
</protein>
<evidence type="ECO:0000259" key="20">
    <source>
        <dbReference type="Pfam" id="PF10613"/>
    </source>
</evidence>
<gene>
    <name evidence="21" type="ORF">DIABBA_LOCUS5460</name>
</gene>
<evidence type="ECO:0000256" key="12">
    <source>
        <dbReference type="ARBA" id="ARBA00023136"/>
    </source>
</evidence>
<evidence type="ECO:0000256" key="1">
    <source>
        <dbReference type="ARBA" id="ARBA00004606"/>
    </source>
</evidence>
<keyword evidence="10 17" id="KW-1133">Transmembrane helix</keyword>
<evidence type="ECO:0000259" key="18">
    <source>
        <dbReference type="Pfam" id="PF00060"/>
    </source>
</evidence>
<dbReference type="InterPro" id="IPR001320">
    <property type="entry name" value="Iontro_rcpt_C"/>
</dbReference>
<feature type="transmembrane region" description="Helical" evidence="17">
    <location>
        <begin position="782"/>
        <end position="799"/>
    </location>
</feature>
<feature type="domain" description="Ionotropic glutamate receptor L-glutamate and glycine-binding" evidence="20">
    <location>
        <begin position="576"/>
        <end position="671"/>
    </location>
</feature>
<name>A0A9N9XDN4_DIABA</name>
<evidence type="ECO:0000256" key="2">
    <source>
        <dbReference type="ARBA" id="ARBA00004651"/>
    </source>
</evidence>
<dbReference type="SUPFAM" id="SSF53448">
    <property type="entry name" value="Nucleotide-diphospho-sugar transferases"/>
    <property type="match status" value="1"/>
</dbReference>
<dbReference type="Pfam" id="PF02434">
    <property type="entry name" value="Fringe"/>
    <property type="match status" value="1"/>
</dbReference>
<dbReference type="PANTHER" id="PTHR42643:SF35">
    <property type="entry name" value="IONOTROPIC RECEPTOR 68A, ISOFORM A"/>
    <property type="match status" value="1"/>
</dbReference>
<keyword evidence="5" id="KW-1003">Cell membrane</keyword>
<organism evidence="21 22">
    <name type="scientific">Diabrotica balteata</name>
    <name type="common">Banded cucumber beetle</name>
    <dbReference type="NCBI Taxonomy" id="107213"/>
    <lineage>
        <taxon>Eukaryota</taxon>
        <taxon>Metazoa</taxon>
        <taxon>Ecdysozoa</taxon>
        <taxon>Arthropoda</taxon>
        <taxon>Hexapoda</taxon>
        <taxon>Insecta</taxon>
        <taxon>Pterygota</taxon>
        <taxon>Neoptera</taxon>
        <taxon>Endopterygota</taxon>
        <taxon>Coleoptera</taxon>
        <taxon>Polyphaga</taxon>
        <taxon>Cucujiformia</taxon>
        <taxon>Chrysomeloidea</taxon>
        <taxon>Chrysomelidae</taxon>
        <taxon>Galerucinae</taxon>
        <taxon>Diabroticina</taxon>
        <taxon>Diabroticites</taxon>
        <taxon>Diabrotica</taxon>
    </lineage>
</organism>
<evidence type="ECO:0000256" key="8">
    <source>
        <dbReference type="ARBA" id="ARBA00022692"/>
    </source>
</evidence>
<keyword evidence="15" id="KW-1071">Ligand-gated ion channel</keyword>
<dbReference type="Pfam" id="PF00060">
    <property type="entry name" value="Lig_chan"/>
    <property type="match status" value="1"/>
</dbReference>
<evidence type="ECO:0000313" key="21">
    <source>
        <dbReference type="EMBL" id="CAG9831914.1"/>
    </source>
</evidence>
<dbReference type="SUPFAM" id="SSF53850">
    <property type="entry name" value="Periplasmic binding protein-like II"/>
    <property type="match status" value="1"/>
</dbReference>
<evidence type="ECO:0000256" key="17">
    <source>
        <dbReference type="SAM" id="Phobius"/>
    </source>
</evidence>